<gene>
    <name evidence="2" type="ORF">E2C01_073608</name>
</gene>
<evidence type="ECO:0000313" key="2">
    <source>
        <dbReference type="EMBL" id="MPC79095.1"/>
    </source>
</evidence>
<keyword evidence="3" id="KW-1185">Reference proteome</keyword>
<dbReference type="Proteomes" id="UP000324222">
    <property type="component" value="Unassembled WGS sequence"/>
</dbReference>
<organism evidence="2 3">
    <name type="scientific">Portunus trituberculatus</name>
    <name type="common">Swimming crab</name>
    <name type="synonym">Neptunus trituberculatus</name>
    <dbReference type="NCBI Taxonomy" id="210409"/>
    <lineage>
        <taxon>Eukaryota</taxon>
        <taxon>Metazoa</taxon>
        <taxon>Ecdysozoa</taxon>
        <taxon>Arthropoda</taxon>
        <taxon>Crustacea</taxon>
        <taxon>Multicrustacea</taxon>
        <taxon>Malacostraca</taxon>
        <taxon>Eumalacostraca</taxon>
        <taxon>Eucarida</taxon>
        <taxon>Decapoda</taxon>
        <taxon>Pleocyemata</taxon>
        <taxon>Brachyura</taxon>
        <taxon>Eubrachyura</taxon>
        <taxon>Portunoidea</taxon>
        <taxon>Portunidae</taxon>
        <taxon>Portuninae</taxon>
        <taxon>Portunus</taxon>
    </lineage>
</organism>
<dbReference type="EMBL" id="VSRR010050224">
    <property type="protein sequence ID" value="MPC79095.1"/>
    <property type="molecule type" value="Genomic_DNA"/>
</dbReference>
<reference evidence="2 3" key="1">
    <citation type="submission" date="2019-05" db="EMBL/GenBank/DDBJ databases">
        <title>Another draft genome of Portunus trituberculatus and its Hox gene families provides insights of decapod evolution.</title>
        <authorList>
            <person name="Jeong J.-H."/>
            <person name="Song I."/>
            <person name="Kim S."/>
            <person name="Choi T."/>
            <person name="Kim D."/>
            <person name="Ryu S."/>
            <person name="Kim W."/>
        </authorList>
    </citation>
    <scope>NUCLEOTIDE SEQUENCE [LARGE SCALE GENOMIC DNA]</scope>
    <source>
        <tissue evidence="2">Muscle</tissue>
    </source>
</reference>
<name>A0A5B7IA61_PORTR</name>
<evidence type="ECO:0000256" key="1">
    <source>
        <dbReference type="SAM" id="MobiDB-lite"/>
    </source>
</evidence>
<dbReference type="AlphaFoldDB" id="A0A5B7IA61"/>
<sequence>MEGGQGRRGKGAKFSPAVGVVCLGGGGRDREGWGRRVRRQCPGVAGSLTHCAATTVRVLGHSPLASALDTHASTSSCRGSLYWELRGTRARTLCVLRDRLEGGREEVEVEEEEEQRDVSRSRRVKRGRSGRDKLVSDQPITRCQPPLAPHALAAAAAAAAGVAVSTRVLRLRQSRSLSAIPSTNIKTTLECPLSSRFVR</sequence>
<proteinExistence type="predicted"/>
<comment type="caution">
    <text evidence="2">The sequence shown here is derived from an EMBL/GenBank/DDBJ whole genome shotgun (WGS) entry which is preliminary data.</text>
</comment>
<accession>A0A5B7IA61</accession>
<protein>
    <submittedName>
        <fullName evidence="2">Uncharacterized protein</fullName>
    </submittedName>
</protein>
<feature type="region of interest" description="Disordered" evidence="1">
    <location>
        <begin position="105"/>
        <end position="141"/>
    </location>
</feature>
<evidence type="ECO:0000313" key="3">
    <source>
        <dbReference type="Proteomes" id="UP000324222"/>
    </source>
</evidence>